<reference evidence="7" key="1">
    <citation type="submission" date="2020-10" db="EMBL/GenBank/DDBJ databases">
        <title>Connecting structure to function with the recovery of over 1000 high-quality activated sludge metagenome-assembled genomes encoding full-length rRNA genes using long-read sequencing.</title>
        <authorList>
            <person name="Singleton C.M."/>
            <person name="Petriglieri F."/>
            <person name="Kristensen J.M."/>
            <person name="Kirkegaard R.H."/>
            <person name="Michaelsen T.Y."/>
            <person name="Andersen M.H."/>
            <person name="Karst S.M."/>
            <person name="Dueholm M.S."/>
            <person name="Nielsen P.H."/>
            <person name="Albertsen M."/>
        </authorList>
    </citation>
    <scope>NUCLEOTIDE SEQUENCE</scope>
    <source>
        <strain evidence="7">EsbW_18-Q3-R4-48_MAXAC.044</strain>
    </source>
</reference>
<dbReference type="CDD" id="cd02022">
    <property type="entry name" value="DPCK"/>
    <property type="match status" value="1"/>
</dbReference>
<evidence type="ECO:0000256" key="5">
    <source>
        <dbReference type="HAMAP-Rule" id="MF_00376"/>
    </source>
</evidence>
<protein>
    <recommendedName>
        <fullName evidence="5 6">Dephospho-CoA kinase</fullName>
        <ecNumber evidence="5 6">2.7.1.24</ecNumber>
    </recommendedName>
    <alternativeName>
        <fullName evidence="5">Dephosphocoenzyme A kinase</fullName>
    </alternativeName>
</protein>
<comment type="caution">
    <text evidence="7">The sequence shown here is derived from an EMBL/GenBank/DDBJ whole genome shotgun (WGS) entry which is preliminary data.</text>
</comment>
<dbReference type="InterPro" id="IPR001977">
    <property type="entry name" value="Depp_CoAkinase"/>
</dbReference>
<evidence type="ECO:0000256" key="2">
    <source>
        <dbReference type="ARBA" id="ARBA00022741"/>
    </source>
</evidence>
<comment type="pathway">
    <text evidence="5">Cofactor biosynthesis; coenzyme A biosynthesis; CoA from (R)-pantothenate: step 5/5.</text>
</comment>
<dbReference type="GO" id="GO:0005524">
    <property type="term" value="F:ATP binding"/>
    <property type="evidence" value="ECO:0007669"/>
    <property type="project" value="UniProtKB-UniRule"/>
</dbReference>
<name>A0A9D7FDN0_9RHOO</name>
<comment type="similarity">
    <text evidence="1 5">Belongs to the CoaE family.</text>
</comment>
<evidence type="ECO:0000256" key="3">
    <source>
        <dbReference type="ARBA" id="ARBA00022840"/>
    </source>
</evidence>
<keyword evidence="5" id="KW-0963">Cytoplasm</keyword>
<dbReference type="EMBL" id="JADJNC010000018">
    <property type="protein sequence ID" value="MBK7423747.1"/>
    <property type="molecule type" value="Genomic_DNA"/>
</dbReference>
<organism evidence="7 8">
    <name type="scientific">Candidatus Propionivibrio dominans</name>
    <dbReference type="NCBI Taxonomy" id="2954373"/>
    <lineage>
        <taxon>Bacteria</taxon>
        <taxon>Pseudomonadati</taxon>
        <taxon>Pseudomonadota</taxon>
        <taxon>Betaproteobacteria</taxon>
        <taxon>Rhodocyclales</taxon>
        <taxon>Rhodocyclaceae</taxon>
        <taxon>Propionivibrio</taxon>
    </lineage>
</organism>
<dbReference type="GO" id="GO:0004140">
    <property type="term" value="F:dephospho-CoA kinase activity"/>
    <property type="evidence" value="ECO:0007669"/>
    <property type="project" value="UniProtKB-UniRule"/>
</dbReference>
<sequence length="212" mass="22701">MNFVVGLTGGIGSGKSTVAELFAVLGVRVVDTDVIAHELTGSQGAAMPEIAAVFGDSVVLAGGGLDRAAMRRLVFSDPSARARLQDILHPMIRRQSEARCLSASRAPYVLLVVPLLLESGGYRQRVDRILVVDCDEAVQISRVMTRSGLTEIEVRAIMATQASRAERLAAADDVLENAQGLDNLRARIGALHQRYLELAGARLDANILNADR</sequence>
<comment type="subcellular location">
    <subcellularLocation>
        <location evidence="5">Cytoplasm</location>
    </subcellularLocation>
</comment>
<dbReference type="AlphaFoldDB" id="A0A9D7FDN0"/>
<dbReference type="Gene3D" id="3.40.50.300">
    <property type="entry name" value="P-loop containing nucleotide triphosphate hydrolases"/>
    <property type="match status" value="1"/>
</dbReference>
<keyword evidence="5 7" id="KW-0808">Transferase</keyword>
<keyword evidence="2 5" id="KW-0547">Nucleotide-binding</keyword>
<proteinExistence type="inferred from homology"/>
<dbReference type="InterPro" id="IPR027417">
    <property type="entry name" value="P-loop_NTPase"/>
</dbReference>
<dbReference type="GO" id="GO:0005737">
    <property type="term" value="C:cytoplasm"/>
    <property type="evidence" value="ECO:0007669"/>
    <property type="project" value="UniProtKB-SubCell"/>
</dbReference>
<dbReference type="PANTHER" id="PTHR10695:SF46">
    <property type="entry name" value="BIFUNCTIONAL COENZYME A SYNTHASE-RELATED"/>
    <property type="match status" value="1"/>
</dbReference>
<evidence type="ECO:0000256" key="6">
    <source>
        <dbReference type="NCBIfam" id="TIGR00152"/>
    </source>
</evidence>
<dbReference type="HAMAP" id="MF_00376">
    <property type="entry name" value="Dephospho_CoA_kinase"/>
    <property type="match status" value="1"/>
</dbReference>
<evidence type="ECO:0000313" key="8">
    <source>
        <dbReference type="Proteomes" id="UP000886602"/>
    </source>
</evidence>
<gene>
    <name evidence="5" type="primary">coaE</name>
    <name evidence="7" type="ORF">IPJ48_11935</name>
</gene>
<dbReference type="Pfam" id="PF01121">
    <property type="entry name" value="CoaE"/>
    <property type="match status" value="1"/>
</dbReference>
<dbReference type="PROSITE" id="PS51219">
    <property type="entry name" value="DPCK"/>
    <property type="match status" value="1"/>
</dbReference>
<dbReference type="PANTHER" id="PTHR10695">
    <property type="entry name" value="DEPHOSPHO-COA KINASE-RELATED"/>
    <property type="match status" value="1"/>
</dbReference>
<dbReference type="NCBIfam" id="TIGR00152">
    <property type="entry name" value="dephospho-CoA kinase"/>
    <property type="match status" value="1"/>
</dbReference>
<evidence type="ECO:0000256" key="4">
    <source>
        <dbReference type="ARBA" id="ARBA00022993"/>
    </source>
</evidence>
<dbReference type="Proteomes" id="UP000886602">
    <property type="component" value="Unassembled WGS sequence"/>
</dbReference>
<feature type="binding site" evidence="5">
    <location>
        <begin position="12"/>
        <end position="17"/>
    </location>
    <ligand>
        <name>ATP</name>
        <dbReference type="ChEBI" id="CHEBI:30616"/>
    </ligand>
</feature>
<keyword evidence="4 5" id="KW-0173">Coenzyme A biosynthesis</keyword>
<evidence type="ECO:0000256" key="1">
    <source>
        <dbReference type="ARBA" id="ARBA00009018"/>
    </source>
</evidence>
<dbReference type="EC" id="2.7.1.24" evidence="5 6"/>
<comment type="catalytic activity">
    <reaction evidence="5">
        <text>3'-dephospho-CoA + ATP = ADP + CoA + H(+)</text>
        <dbReference type="Rhea" id="RHEA:18245"/>
        <dbReference type="ChEBI" id="CHEBI:15378"/>
        <dbReference type="ChEBI" id="CHEBI:30616"/>
        <dbReference type="ChEBI" id="CHEBI:57287"/>
        <dbReference type="ChEBI" id="CHEBI:57328"/>
        <dbReference type="ChEBI" id="CHEBI:456216"/>
        <dbReference type="EC" id="2.7.1.24"/>
    </reaction>
</comment>
<comment type="function">
    <text evidence="5">Catalyzes the phosphorylation of the 3'-hydroxyl group of dephosphocoenzyme A to form coenzyme A.</text>
</comment>
<keyword evidence="3 5" id="KW-0067">ATP-binding</keyword>
<keyword evidence="5 7" id="KW-0418">Kinase</keyword>
<dbReference type="SUPFAM" id="SSF52540">
    <property type="entry name" value="P-loop containing nucleoside triphosphate hydrolases"/>
    <property type="match status" value="1"/>
</dbReference>
<evidence type="ECO:0000313" key="7">
    <source>
        <dbReference type="EMBL" id="MBK7423747.1"/>
    </source>
</evidence>
<dbReference type="GO" id="GO:0015937">
    <property type="term" value="P:coenzyme A biosynthetic process"/>
    <property type="evidence" value="ECO:0007669"/>
    <property type="project" value="UniProtKB-UniRule"/>
</dbReference>
<accession>A0A9D7FDN0</accession>